<proteinExistence type="predicted"/>
<dbReference type="STRING" id="1193182.BN11_660006"/>
<dbReference type="Gene3D" id="3.50.50.60">
    <property type="entry name" value="FAD/NAD(P)-binding domain"/>
    <property type="match status" value="1"/>
</dbReference>
<name>W6K0D9_9MICO</name>
<dbReference type="InterPro" id="IPR002938">
    <property type="entry name" value="FAD-bd"/>
</dbReference>
<accession>W6K0D9</accession>
<gene>
    <name evidence="3" type="primary">mhpA</name>
    <name evidence="3" type="ORF">BN11_660006</name>
</gene>
<sequence length="565" mass="61484">MSPKSLPHKANEGAAMTETYDVVIVGYGPVGQMLALKLGQAGHSVVCVERWKDPYGLPRAVHFDHEIARVFKSVGLDSRTNPIIDEYDDTYRWVNADKEILLDLPWRGIGPSGWQTANFFSQPQLEAELDSYVRDFATIDVIRGWEVQELDEDADGVTVTARAMRPEDAGAVSTRTFRGQYVVGCYGANSFVRRWLKAEMHDRGFAFDWLIVDMISDEPMTFEPPAWQWCNPTAPTTIVPGGPGRRRWEFMRLPDETIEQLITTETAWKRMEPWRLTPDNSVLERHAVYTFRAMWAEPEQWRKGRVLIAGDAAHLTPPFAGQGMCAGIRDAQNLSWKLHAVLAGRSPDTLLDSYGPERSNNMQYWINFAVGLGEVICVQDAEAAAQRDAAMKAAIADPSLAPPPPTPPTLTAGVIGSHPLAGHLSHQYRVQRGDTTDYFDHVAGYGWAVVSRAGAPAHELTPQTLAWAQANGVILAAVGGEGADLVDADGGYAAWFDEIDADFVVLRPDFYIYDAGRAGSLEPVLGTLRRVLDGGVAPGGSADAGVADGGLADGGVVNGGALVAG</sequence>
<evidence type="ECO:0000256" key="1">
    <source>
        <dbReference type="ARBA" id="ARBA00023002"/>
    </source>
</evidence>
<dbReference type="PRINTS" id="PR00420">
    <property type="entry name" value="RNGMNOXGNASE"/>
</dbReference>
<dbReference type="Gene3D" id="3.30.70.2450">
    <property type="match status" value="1"/>
</dbReference>
<dbReference type="EMBL" id="CAJA01000492">
    <property type="protein sequence ID" value="CCH75368.1"/>
    <property type="molecule type" value="Genomic_DNA"/>
</dbReference>
<dbReference type="InterPro" id="IPR036188">
    <property type="entry name" value="FAD/NAD-bd_sf"/>
</dbReference>
<dbReference type="SUPFAM" id="SSF51905">
    <property type="entry name" value="FAD/NAD(P)-binding domain"/>
    <property type="match status" value="1"/>
</dbReference>
<dbReference type="PANTHER" id="PTHR43476:SF3">
    <property type="entry name" value="FAD-BINDING MONOOXYGENASE"/>
    <property type="match status" value="1"/>
</dbReference>
<dbReference type="GO" id="GO:0008688">
    <property type="term" value="F:3-(3-hydroxyphenyl)propionate hydroxylase activity"/>
    <property type="evidence" value="ECO:0007669"/>
    <property type="project" value="TreeGrafter"/>
</dbReference>
<evidence type="ECO:0000313" key="3">
    <source>
        <dbReference type="EMBL" id="CCH75368.1"/>
    </source>
</evidence>
<dbReference type="InterPro" id="IPR050631">
    <property type="entry name" value="PheA/TfdB_FAD_monoxygenase"/>
</dbReference>
<dbReference type="NCBIfam" id="NF004829">
    <property type="entry name" value="PRK06183.1-3"/>
    <property type="match status" value="1"/>
</dbReference>
<evidence type="ECO:0000259" key="2">
    <source>
        <dbReference type="Pfam" id="PF01494"/>
    </source>
</evidence>
<evidence type="ECO:0000313" key="4">
    <source>
        <dbReference type="Proteomes" id="UP000035763"/>
    </source>
</evidence>
<reference evidence="3 4" key="1">
    <citation type="journal article" date="2013" name="ISME J.">
        <title>A metabolic model for members of the genus Tetrasphaera involved in enhanced biological phosphorus removal.</title>
        <authorList>
            <person name="Kristiansen R."/>
            <person name="Nguyen H.T.T."/>
            <person name="Saunders A.M."/>
            <person name="Nielsen J.L."/>
            <person name="Wimmer R."/>
            <person name="Le V.Q."/>
            <person name="McIlroy S.J."/>
            <person name="Petrovski S."/>
            <person name="Seviour R.J."/>
            <person name="Calteau A."/>
            <person name="Nielsen K.L."/>
            <person name="Nielsen P.H."/>
        </authorList>
    </citation>
    <scope>NUCLEOTIDE SEQUENCE [LARGE SCALE GENOMIC DNA]</scope>
    <source>
        <strain evidence="3 4">Ben110</strain>
    </source>
</reference>
<dbReference type="GO" id="GO:0019622">
    <property type="term" value="P:3-(3-hydroxy)phenylpropionate catabolic process"/>
    <property type="evidence" value="ECO:0007669"/>
    <property type="project" value="TreeGrafter"/>
</dbReference>
<organism evidence="3 4">
    <name type="scientific">Nostocoides australiense Ben110</name>
    <dbReference type="NCBI Taxonomy" id="1193182"/>
    <lineage>
        <taxon>Bacteria</taxon>
        <taxon>Bacillati</taxon>
        <taxon>Actinomycetota</taxon>
        <taxon>Actinomycetes</taxon>
        <taxon>Micrococcales</taxon>
        <taxon>Intrasporangiaceae</taxon>
        <taxon>Nostocoides</taxon>
    </lineage>
</organism>
<keyword evidence="1" id="KW-0560">Oxidoreductase</keyword>
<keyword evidence="4" id="KW-1185">Reference proteome</keyword>
<dbReference type="AlphaFoldDB" id="W6K0D9"/>
<dbReference type="GO" id="GO:0071949">
    <property type="term" value="F:FAD binding"/>
    <property type="evidence" value="ECO:0007669"/>
    <property type="project" value="InterPro"/>
</dbReference>
<dbReference type="Proteomes" id="UP000035763">
    <property type="component" value="Unassembled WGS sequence"/>
</dbReference>
<comment type="caution">
    <text evidence="3">The sequence shown here is derived from an EMBL/GenBank/DDBJ whole genome shotgun (WGS) entry which is preliminary data.</text>
</comment>
<dbReference type="PANTHER" id="PTHR43476">
    <property type="entry name" value="3-(3-HYDROXY-PHENYL)PROPIONATE/3-HYDROXYCINNAMIC ACID HYDROXYLASE"/>
    <property type="match status" value="1"/>
</dbReference>
<protein>
    <submittedName>
        <fullName evidence="3">3-(3-hydroxyphenyl)propionate hydroxylase</fullName>
    </submittedName>
</protein>
<feature type="domain" description="FAD-binding" evidence="2">
    <location>
        <begin position="20"/>
        <end position="364"/>
    </location>
</feature>
<dbReference type="Pfam" id="PF01494">
    <property type="entry name" value="FAD_binding_3"/>
    <property type="match status" value="1"/>
</dbReference>